<proteinExistence type="predicted"/>
<reference evidence="5" key="1">
    <citation type="journal article" date="2020" name="Phytopathology">
        <title>Genome Sequence Resources of Colletotrichum truncatum, C. plurivorum, C. musicola, and C. sojae: Four Species Pathogenic to Soybean (Glycine max).</title>
        <authorList>
            <person name="Rogerio F."/>
            <person name="Boufleur T.R."/>
            <person name="Ciampi-Guillardi M."/>
            <person name="Sukno S.A."/>
            <person name="Thon M.R."/>
            <person name="Massola Junior N.S."/>
            <person name="Baroncelli R."/>
        </authorList>
    </citation>
    <scope>NUCLEOTIDE SEQUENCE</scope>
    <source>
        <strain evidence="5">LFN0074</strain>
    </source>
</reference>
<dbReference type="CDD" id="cd00833">
    <property type="entry name" value="PKS"/>
    <property type="match status" value="1"/>
</dbReference>
<feature type="domain" description="Ketosynthase family 3 (KS3)" evidence="4">
    <location>
        <begin position="1"/>
        <end position="207"/>
    </location>
</feature>
<dbReference type="Proteomes" id="UP000639643">
    <property type="component" value="Unassembled WGS sequence"/>
</dbReference>
<dbReference type="OrthoDB" id="329835at2759"/>
<dbReference type="PROSITE" id="PS52004">
    <property type="entry name" value="KS3_2"/>
    <property type="match status" value="1"/>
</dbReference>
<name>A0A8H6KA97_9PEZI</name>
<dbReference type="InterPro" id="IPR020841">
    <property type="entry name" value="PKS_Beta-ketoAc_synthase_dom"/>
</dbReference>
<dbReference type="Pfam" id="PF16197">
    <property type="entry name" value="KAsynt_C_assoc"/>
    <property type="match status" value="1"/>
</dbReference>
<dbReference type="Gene3D" id="3.40.366.10">
    <property type="entry name" value="Malonyl-Coenzyme A Acyl Carrier Protein, domain 2"/>
    <property type="match status" value="1"/>
</dbReference>
<dbReference type="EMBL" id="WIGM01000382">
    <property type="protein sequence ID" value="KAF6827006.1"/>
    <property type="molecule type" value="Genomic_DNA"/>
</dbReference>
<dbReference type="InterPro" id="IPR014031">
    <property type="entry name" value="Ketoacyl_synth_C"/>
</dbReference>
<dbReference type="InterPro" id="IPR014030">
    <property type="entry name" value="Ketoacyl_synth_N"/>
</dbReference>
<accession>A0A8H6KA97</accession>
<dbReference type="Pfam" id="PF00698">
    <property type="entry name" value="Acyl_transf_1"/>
    <property type="match status" value="1"/>
</dbReference>
<evidence type="ECO:0000259" key="4">
    <source>
        <dbReference type="PROSITE" id="PS52004"/>
    </source>
</evidence>
<dbReference type="SMART" id="SM00827">
    <property type="entry name" value="PKS_AT"/>
    <property type="match status" value="1"/>
</dbReference>
<dbReference type="InterPro" id="IPR032821">
    <property type="entry name" value="PKS_assoc"/>
</dbReference>
<dbReference type="SUPFAM" id="SSF53901">
    <property type="entry name" value="Thiolase-like"/>
    <property type="match status" value="1"/>
</dbReference>
<evidence type="ECO:0000313" key="6">
    <source>
        <dbReference type="Proteomes" id="UP000639643"/>
    </source>
</evidence>
<dbReference type="InterPro" id="IPR050091">
    <property type="entry name" value="PKS_NRPS_Biosynth_Enz"/>
</dbReference>
<dbReference type="InterPro" id="IPR016035">
    <property type="entry name" value="Acyl_Trfase/lysoPLipase"/>
</dbReference>
<dbReference type="GO" id="GO:0044550">
    <property type="term" value="P:secondary metabolite biosynthetic process"/>
    <property type="evidence" value="ECO:0007669"/>
    <property type="project" value="TreeGrafter"/>
</dbReference>
<evidence type="ECO:0000313" key="5">
    <source>
        <dbReference type="EMBL" id="KAF6827006.1"/>
    </source>
</evidence>
<dbReference type="GO" id="GO:0006633">
    <property type="term" value="P:fatty acid biosynthetic process"/>
    <property type="evidence" value="ECO:0007669"/>
    <property type="project" value="TreeGrafter"/>
</dbReference>
<evidence type="ECO:0000256" key="1">
    <source>
        <dbReference type="ARBA" id="ARBA00022450"/>
    </source>
</evidence>
<dbReference type="AlphaFoldDB" id="A0A8H6KA97"/>
<dbReference type="Pfam" id="PF00109">
    <property type="entry name" value="ketoacyl-synt"/>
    <property type="match status" value="1"/>
</dbReference>
<dbReference type="SUPFAM" id="SSF52151">
    <property type="entry name" value="FabD/lysophospholipase-like"/>
    <property type="match status" value="1"/>
</dbReference>
<organism evidence="5 6">
    <name type="scientific">Colletotrichum musicola</name>
    <dbReference type="NCBI Taxonomy" id="2175873"/>
    <lineage>
        <taxon>Eukaryota</taxon>
        <taxon>Fungi</taxon>
        <taxon>Dikarya</taxon>
        <taxon>Ascomycota</taxon>
        <taxon>Pezizomycotina</taxon>
        <taxon>Sordariomycetes</taxon>
        <taxon>Hypocreomycetidae</taxon>
        <taxon>Glomerellales</taxon>
        <taxon>Glomerellaceae</taxon>
        <taxon>Colletotrichum</taxon>
        <taxon>Colletotrichum orchidearum species complex</taxon>
    </lineage>
</organism>
<dbReference type="Pfam" id="PF02801">
    <property type="entry name" value="Ketoacyl-synt_C"/>
    <property type="match status" value="1"/>
</dbReference>
<dbReference type="InterPro" id="IPR014043">
    <property type="entry name" value="Acyl_transferase_dom"/>
</dbReference>
<dbReference type="SMART" id="SM00825">
    <property type="entry name" value="PKS_KS"/>
    <property type="match status" value="1"/>
</dbReference>
<keyword evidence="2" id="KW-0597">Phosphoprotein</keyword>
<dbReference type="InterPro" id="IPR016039">
    <property type="entry name" value="Thiolase-like"/>
</dbReference>
<keyword evidence="1" id="KW-0596">Phosphopantetheine</keyword>
<dbReference type="PANTHER" id="PTHR43775">
    <property type="entry name" value="FATTY ACID SYNTHASE"/>
    <property type="match status" value="1"/>
</dbReference>
<dbReference type="PANTHER" id="PTHR43775:SF22">
    <property type="entry name" value="SYNTHASE, PUTATIVE (JCVI)-RELATED"/>
    <property type="match status" value="1"/>
</dbReference>
<dbReference type="Gene3D" id="3.40.47.10">
    <property type="match status" value="1"/>
</dbReference>
<keyword evidence="6" id="KW-1185">Reference proteome</keyword>
<sequence>MLNNEGRSYSFDDRGSGYGRGEGVASLVLKRLDDAVAAGDPIRAVIRNTGVNQDGKTNGITLPSGEAQEALARRVYEQAGLDPRDTAFVEAHGTGTIAGDGAEVRGIHNVFCQGREGELLLGSSKANLGHLEPVSGLAAVIKVVLALERGLIPPTPSVLRLKDSVQFHNIRVFAFYFDPRSPPPPPGCASINNFGFGGTNAHVILEESSNMIEATRIGDDEAKTYQLFVLAAKSKNSLGENMDRLRDWMSKKKTDDFRLEDLAHTLANRRTPMAWRSSCVASTKDDLLSAAGEATLAKVAPSTRPVVFLFTGQGAQWYAMGRELFMTQGRFRDSIMKSEQILRKLGISWSLLDELRKDKDLSRIDKSEIAQPASIAVQIALVDLMHSLGVFPDAVLGHSSGEMGAAYAAGTLTHEQTLLLSDRRSLVSSWCDEDLETKGAMLAAGLGEKEVLPHLQDIPHEVSGAPVNYASIGCRLTQCLFSAASPALRVSIVRPALLFRETRWQSTP</sequence>
<dbReference type="GO" id="GO:0004312">
    <property type="term" value="F:fatty acid synthase activity"/>
    <property type="evidence" value="ECO:0007669"/>
    <property type="project" value="TreeGrafter"/>
</dbReference>
<protein>
    <submittedName>
        <fullName evidence="5">Lovastatin diketide synthase LovF 12</fullName>
    </submittedName>
</protein>
<evidence type="ECO:0000256" key="3">
    <source>
        <dbReference type="ARBA" id="ARBA00023268"/>
    </source>
</evidence>
<dbReference type="InterPro" id="IPR001227">
    <property type="entry name" value="Ac_transferase_dom_sf"/>
</dbReference>
<gene>
    <name evidence="5" type="ORF">CMUS01_09191</name>
</gene>
<keyword evidence="3" id="KW-0511">Multifunctional enzyme</keyword>
<evidence type="ECO:0000256" key="2">
    <source>
        <dbReference type="ARBA" id="ARBA00022553"/>
    </source>
</evidence>
<comment type="caution">
    <text evidence="5">The sequence shown here is derived from an EMBL/GenBank/DDBJ whole genome shotgun (WGS) entry which is preliminary data.</text>
</comment>